<evidence type="ECO:0000256" key="2">
    <source>
        <dbReference type="ARBA" id="ARBA00022692"/>
    </source>
</evidence>
<dbReference type="PROSITE" id="PS50850">
    <property type="entry name" value="MFS"/>
    <property type="match status" value="1"/>
</dbReference>
<feature type="transmembrane region" description="Helical" evidence="6">
    <location>
        <begin position="121"/>
        <end position="142"/>
    </location>
</feature>
<organism evidence="8">
    <name type="scientific">marine metagenome</name>
    <dbReference type="NCBI Taxonomy" id="408172"/>
    <lineage>
        <taxon>unclassified sequences</taxon>
        <taxon>metagenomes</taxon>
        <taxon>ecological metagenomes</taxon>
    </lineage>
</organism>
<feature type="region of interest" description="Disordered" evidence="5">
    <location>
        <begin position="1"/>
        <end position="22"/>
    </location>
</feature>
<evidence type="ECO:0000256" key="3">
    <source>
        <dbReference type="ARBA" id="ARBA00022989"/>
    </source>
</evidence>
<reference evidence="8" key="1">
    <citation type="submission" date="2018-05" db="EMBL/GenBank/DDBJ databases">
        <authorList>
            <person name="Lanie J.A."/>
            <person name="Ng W.-L."/>
            <person name="Kazmierczak K.M."/>
            <person name="Andrzejewski T.M."/>
            <person name="Davidsen T.M."/>
            <person name="Wayne K.J."/>
            <person name="Tettelin H."/>
            <person name="Glass J.I."/>
            <person name="Rusch D."/>
            <person name="Podicherti R."/>
            <person name="Tsui H.-C.T."/>
            <person name="Winkler M.E."/>
        </authorList>
    </citation>
    <scope>NUCLEOTIDE SEQUENCE</scope>
</reference>
<feature type="transmembrane region" description="Helical" evidence="6">
    <location>
        <begin position="242"/>
        <end position="268"/>
    </location>
</feature>
<feature type="transmembrane region" description="Helical" evidence="6">
    <location>
        <begin position="307"/>
        <end position="324"/>
    </location>
</feature>
<dbReference type="PANTHER" id="PTHR43129">
    <property type="entry name" value="FOSMIDOMYCIN RESISTANCE PROTEIN"/>
    <property type="match status" value="1"/>
</dbReference>
<name>A0A381SHW7_9ZZZZ</name>
<dbReference type="GO" id="GO:0005886">
    <property type="term" value="C:plasma membrane"/>
    <property type="evidence" value="ECO:0007669"/>
    <property type="project" value="TreeGrafter"/>
</dbReference>
<evidence type="ECO:0000256" key="4">
    <source>
        <dbReference type="ARBA" id="ARBA00023136"/>
    </source>
</evidence>
<evidence type="ECO:0000259" key="7">
    <source>
        <dbReference type="PROSITE" id="PS50850"/>
    </source>
</evidence>
<feature type="compositionally biased region" description="Basic and acidic residues" evidence="5">
    <location>
        <begin position="7"/>
        <end position="17"/>
    </location>
</feature>
<feature type="transmembrane region" description="Helical" evidence="6">
    <location>
        <begin position="97"/>
        <end position="115"/>
    </location>
</feature>
<dbReference type="AlphaFoldDB" id="A0A381SHW7"/>
<dbReference type="Pfam" id="PF07690">
    <property type="entry name" value="MFS_1"/>
    <property type="match status" value="1"/>
</dbReference>
<comment type="subcellular location">
    <subcellularLocation>
        <location evidence="1">Membrane</location>
        <topology evidence="1">Multi-pass membrane protein</topology>
    </subcellularLocation>
</comment>
<dbReference type="InterPro" id="IPR005829">
    <property type="entry name" value="Sugar_transporter_CS"/>
</dbReference>
<evidence type="ECO:0000313" key="8">
    <source>
        <dbReference type="EMBL" id="SVA02878.1"/>
    </source>
</evidence>
<evidence type="ECO:0000256" key="5">
    <source>
        <dbReference type="SAM" id="MobiDB-lite"/>
    </source>
</evidence>
<accession>A0A381SHW7</accession>
<gene>
    <name evidence="8" type="ORF">METZ01_LOCUS55732</name>
</gene>
<dbReference type="InterPro" id="IPR020846">
    <property type="entry name" value="MFS_dom"/>
</dbReference>
<sequence>MVEDHNDEDRHHHDRSDSVSTDHGIRGSGNFIIAGLTSGHGVFHWFLQSFIVLLPEVETAFALTKVGVGSISTTREMVSGLVTLPGGILADVFRRHWGLILALCMGGFGVGWFIVGLTPTSFFPLLLVGVAVVAASASMWHLPAMASLSHHYSHRRGTALSFHGIGGNIGDAVSPVITGILLGYLLWNQILTIYAVIPIFVAFLVYWAFKNIGHDTNQESHDLKGVNRGRLEQTRAILRNPLLWGITLVGGIRGMAFVALITFLPSYLSNDLGLSALARSVHFGLLVAVGIVFTPVMGYLSDKYGRRLILVPGMLFLAVIVLLISQFGEGVSLVVLIALLGTFFYSDQPILTASALDVVGEGVATTTLGTLSFARFALSAASPILAGFLYENYSMDYVFYYVTFLMVVGAVILAFLPLRSPESPSDHGH</sequence>
<protein>
    <recommendedName>
        <fullName evidence="7">Major facilitator superfamily (MFS) profile domain-containing protein</fullName>
    </recommendedName>
</protein>
<dbReference type="EMBL" id="UINC01003051">
    <property type="protein sequence ID" value="SVA02878.1"/>
    <property type="molecule type" value="Genomic_DNA"/>
</dbReference>
<feature type="transmembrane region" description="Helical" evidence="6">
    <location>
        <begin position="162"/>
        <end position="185"/>
    </location>
</feature>
<feature type="domain" description="Major facilitator superfamily (MFS) profile" evidence="7">
    <location>
        <begin position="32"/>
        <end position="421"/>
    </location>
</feature>
<evidence type="ECO:0000256" key="6">
    <source>
        <dbReference type="SAM" id="Phobius"/>
    </source>
</evidence>
<feature type="transmembrane region" description="Helical" evidence="6">
    <location>
        <begin position="280"/>
        <end position="300"/>
    </location>
</feature>
<evidence type="ECO:0000256" key="1">
    <source>
        <dbReference type="ARBA" id="ARBA00004141"/>
    </source>
</evidence>
<feature type="transmembrane region" description="Helical" evidence="6">
    <location>
        <begin position="191"/>
        <end position="209"/>
    </location>
</feature>
<dbReference type="PANTHER" id="PTHR43129:SF1">
    <property type="entry name" value="FOSMIDOMYCIN RESISTANCE PROTEIN"/>
    <property type="match status" value="1"/>
</dbReference>
<dbReference type="GO" id="GO:0022857">
    <property type="term" value="F:transmembrane transporter activity"/>
    <property type="evidence" value="ECO:0007669"/>
    <property type="project" value="InterPro"/>
</dbReference>
<keyword evidence="3 6" id="KW-1133">Transmembrane helix</keyword>
<keyword evidence="2 6" id="KW-0812">Transmembrane</keyword>
<dbReference type="SUPFAM" id="SSF103473">
    <property type="entry name" value="MFS general substrate transporter"/>
    <property type="match status" value="1"/>
</dbReference>
<dbReference type="InterPro" id="IPR036259">
    <property type="entry name" value="MFS_trans_sf"/>
</dbReference>
<proteinExistence type="predicted"/>
<dbReference type="InterPro" id="IPR011701">
    <property type="entry name" value="MFS"/>
</dbReference>
<dbReference type="Gene3D" id="1.20.1250.20">
    <property type="entry name" value="MFS general substrate transporter like domains"/>
    <property type="match status" value="2"/>
</dbReference>
<keyword evidence="4 6" id="KW-0472">Membrane</keyword>
<feature type="transmembrane region" description="Helical" evidence="6">
    <location>
        <begin position="398"/>
        <end position="418"/>
    </location>
</feature>
<dbReference type="PROSITE" id="PS00216">
    <property type="entry name" value="SUGAR_TRANSPORT_1"/>
    <property type="match status" value="1"/>
</dbReference>